<dbReference type="EMBL" id="REGN01000862">
    <property type="protein sequence ID" value="RNA38500.1"/>
    <property type="molecule type" value="Genomic_DNA"/>
</dbReference>
<feature type="compositionally biased region" description="Basic residues" evidence="1">
    <location>
        <begin position="80"/>
        <end position="89"/>
    </location>
</feature>
<proteinExistence type="predicted"/>
<feature type="region of interest" description="Disordered" evidence="1">
    <location>
        <begin position="60"/>
        <end position="121"/>
    </location>
</feature>
<accession>A0A3M7SS80</accession>
<comment type="caution">
    <text evidence="2">The sequence shown here is derived from an EMBL/GenBank/DDBJ whole genome shotgun (WGS) entry which is preliminary data.</text>
</comment>
<dbReference type="AlphaFoldDB" id="A0A3M7SS80"/>
<sequence>MAEFSDFLINKMMSSLEPEDLQILNGSRSFNRHAETIEEDNKIRNQNTSCTDYYLMESSKKSLDTKSRKTPLRHKLENSKKKRYTHRPSARSTKWKTYNLGEKNHNHSEEVSPSDNSSGIVNNPMYQTNYMDLTETKKSIYKSLDKPRKKKSPKSSHSSKSSQTDKKYKYKSREGILSSWDLILKAADDPKDLKKILDKKLSPKCSKSKVKDLDLSKNGKNLDLSTSRPDEMVKSFFSYLNNYGDDGCTLNSGLNKTKEKTSLIKINSIFPLFRKSQPKPNLSDKNATLDNKANIEPRSRSENKTKIWLNCCGKKLSDSDLTIESKSSRIISDDDLDQLIERLGHNEEILQKLKNKLSLVIKSKKNQNFYFAVSPQHKTVVKSDNFLRGLCKHLNSTQLPASSTPNPDLLIQNFSTDSISRNNYFFKENQEQCMLSSIEQSTNSAKNMKKKYADGKIFEHEFGKILVKPNDQKSVMWANDKSNFKKAKQCTRNGNKIVQLNTRRTRVKSSKQILKEISEKCEKPATGAKMEKALPKNSFTNYCYYEDNLLRKDNLRPKTNKVKTKKLNAFLAHSENIYNDPAKGSSLKI</sequence>
<feature type="compositionally biased region" description="Polar residues" evidence="1">
    <location>
        <begin position="111"/>
        <end position="121"/>
    </location>
</feature>
<gene>
    <name evidence="2" type="ORF">BpHYR1_039272</name>
</gene>
<evidence type="ECO:0000256" key="1">
    <source>
        <dbReference type="SAM" id="MobiDB-lite"/>
    </source>
</evidence>
<feature type="region of interest" description="Disordered" evidence="1">
    <location>
        <begin position="144"/>
        <end position="170"/>
    </location>
</feature>
<reference evidence="2 3" key="1">
    <citation type="journal article" date="2018" name="Sci. Rep.">
        <title>Genomic signatures of local adaptation to the degree of environmental predictability in rotifers.</title>
        <authorList>
            <person name="Franch-Gras L."/>
            <person name="Hahn C."/>
            <person name="Garcia-Roger E.M."/>
            <person name="Carmona M.J."/>
            <person name="Serra M."/>
            <person name="Gomez A."/>
        </authorList>
    </citation>
    <scope>NUCLEOTIDE SEQUENCE [LARGE SCALE GENOMIC DNA]</scope>
    <source>
        <strain evidence="2">HYR1</strain>
    </source>
</reference>
<evidence type="ECO:0000313" key="3">
    <source>
        <dbReference type="Proteomes" id="UP000276133"/>
    </source>
</evidence>
<dbReference type="OrthoDB" id="10617000at2759"/>
<organism evidence="2 3">
    <name type="scientific">Brachionus plicatilis</name>
    <name type="common">Marine rotifer</name>
    <name type="synonym">Brachionus muelleri</name>
    <dbReference type="NCBI Taxonomy" id="10195"/>
    <lineage>
        <taxon>Eukaryota</taxon>
        <taxon>Metazoa</taxon>
        <taxon>Spiralia</taxon>
        <taxon>Gnathifera</taxon>
        <taxon>Rotifera</taxon>
        <taxon>Eurotatoria</taxon>
        <taxon>Monogononta</taxon>
        <taxon>Pseudotrocha</taxon>
        <taxon>Ploima</taxon>
        <taxon>Brachionidae</taxon>
        <taxon>Brachionus</taxon>
    </lineage>
</organism>
<keyword evidence="3" id="KW-1185">Reference proteome</keyword>
<dbReference type="Proteomes" id="UP000276133">
    <property type="component" value="Unassembled WGS sequence"/>
</dbReference>
<name>A0A3M7SS80_BRAPC</name>
<protein>
    <submittedName>
        <fullName evidence="2">Uncharacterized protein</fullName>
    </submittedName>
</protein>
<evidence type="ECO:0000313" key="2">
    <source>
        <dbReference type="EMBL" id="RNA38500.1"/>
    </source>
</evidence>